<gene>
    <name evidence="1" type="ORF">HanXRQr2_Chr16g0733671</name>
</gene>
<keyword evidence="2" id="KW-1185">Reference proteome</keyword>
<organism evidence="1 2">
    <name type="scientific">Helianthus annuus</name>
    <name type="common">Common sunflower</name>
    <dbReference type="NCBI Taxonomy" id="4232"/>
    <lineage>
        <taxon>Eukaryota</taxon>
        <taxon>Viridiplantae</taxon>
        <taxon>Streptophyta</taxon>
        <taxon>Embryophyta</taxon>
        <taxon>Tracheophyta</taxon>
        <taxon>Spermatophyta</taxon>
        <taxon>Magnoliopsida</taxon>
        <taxon>eudicotyledons</taxon>
        <taxon>Gunneridae</taxon>
        <taxon>Pentapetalae</taxon>
        <taxon>asterids</taxon>
        <taxon>campanulids</taxon>
        <taxon>Asterales</taxon>
        <taxon>Asteraceae</taxon>
        <taxon>Asteroideae</taxon>
        <taxon>Heliantheae alliance</taxon>
        <taxon>Heliantheae</taxon>
        <taxon>Helianthus</taxon>
    </lineage>
</organism>
<dbReference type="Gramene" id="mRNA:HanXRQr2_Chr16g0733671">
    <property type="protein sequence ID" value="CDS:HanXRQr2_Chr16g0733671.1"/>
    <property type="gene ID" value="HanXRQr2_Chr16g0733671"/>
</dbReference>
<protein>
    <submittedName>
        <fullName evidence="1">Uncharacterized protein</fullName>
    </submittedName>
</protein>
<sequence>MHPGGATPTAVSWHPPPYPETFANPKISTGCITLDQIFAASFDSGCSKTAAETDRQRHHHHRG</sequence>
<dbReference type="AlphaFoldDB" id="A0A9K3DQ63"/>
<comment type="caution">
    <text evidence="1">The sequence shown here is derived from an EMBL/GenBank/DDBJ whole genome shotgun (WGS) entry which is preliminary data.</text>
</comment>
<reference evidence="1" key="2">
    <citation type="submission" date="2020-06" db="EMBL/GenBank/DDBJ databases">
        <title>Helianthus annuus Genome sequencing and assembly Release 2.</title>
        <authorList>
            <person name="Gouzy J."/>
            <person name="Langlade N."/>
            <person name="Munos S."/>
        </authorList>
    </citation>
    <scope>NUCLEOTIDE SEQUENCE</scope>
    <source>
        <tissue evidence="1">Leaves</tissue>
    </source>
</reference>
<dbReference type="Proteomes" id="UP000215914">
    <property type="component" value="Unassembled WGS sequence"/>
</dbReference>
<reference evidence="1" key="1">
    <citation type="journal article" date="2017" name="Nature">
        <title>The sunflower genome provides insights into oil metabolism, flowering and Asterid evolution.</title>
        <authorList>
            <person name="Badouin H."/>
            <person name="Gouzy J."/>
            <person name="Grassa C.J."/>
            <person name="Murat F."/>
            <person name="Staton S.E."/>
            <person name="Cottret L."/>
            <person name="Lelandais-Briere C."/>
            <person name="Owens G.L."/>
            <person name="Carrere S."/>
            <person name="Mayjonade B."/>
            <person name="Legrand L."/>
            <person name="Gill N."/>
            <person name="Kane N.C."/>
            <person name="Bowers J.E."/>
            <person name="Hubner S."/>
            <person name="Bellec A."/>
            <person name="Berard A."/>
            <person name="Berges H."/>
            <person name="Blanchet N."/>
            <person name="Boniface M.C."/>
            <person name="Brunel D."/>
            <person name="Catrice O."/>
            <person name="Chaidir N."/>
            <person name="Claudel C."/>
            <person name="Donnadieu C."/>
            <person name="Faraut T."/>
            <person name="Fievet G."/>
            <person name="Helmstetter N."/>
            <person name="King M."/>
            <person name="Knapp S.J."/>
            <person name="Lai Z."/>
            <person name="Le Paslier M.C."/>
            <person name="Lippi Y."/>
            <person name="Lorenzon L."/>
            <person name="Mandel J.R."/>
            <person name="Marage G."/>
            <person name="Marchand G."/>
            <person name="Marquand E."/>
            <person name="Bret-Mestries E."/>
            <person name="Morien E."/>
            <person name="Nambeesan S."/>
            <person name="Nguyen T."/>
            <person name="Pegot-Espagnet P."/>
            <person name="Pouilly N."/>
            <person name="Raftis F."/>
            <person name="Sallet E."/>
            <person name="Schiex T."/>
            <person name="Thomas J."/>
            <person name="Vandecasteele C."/>
            <person name="Vares D."/>
            <person name="Vear F."/>
            <person name="Vautrin S."/>
            <person name="Crespi M."/>
            <person name="Mangin B."/>
            <person name="Burke J.M."/>
            <person name="Salse J."/>
            <person name="Munos S."/>
            <person name="Vincourt P."/>
            <person name="Rieseberg L.H."/>
            <person name="Langlade N.B."/>
        </authorList>
    </citation>
    <scope>NUCLEOTIDE SEQUENCE</scope>
    <source>
        <tissue evidence="1">Leaves</tissue>
    </source>
</reference>
<evidence type="ECO:0000313" key="1">
    <source>
        <dbReference type="EMBL" id="KAF5758809.1"/>
    </source>
</evidence>
<proteinExistence type="predicted"/>
<name>A0A9K3DQ63_HELAN</name>
<dbReference type="EMBL" id="MNCJ02000331">
    <property type="protein sequence ID" value="KAF5758809.1"/>
    <property type="molecule type" value="Genomic_DNA"/>
</dbReference>
<accession>A0A9K3DQ63</accession>
<evidence type="ECO:0000313" key="2">
    <source>
        <dbReference type="Proteomes" id="UP000215914"/>
    </source>
</evidence>